<gene>
    <name evidence="1" type="ORF">LOK49_LG09G00462</name>
</gene>
<evidence type="ECO:0000313" key="1">
    <source>
        <dbReference type="EMBL" id="KAI8001706.1"/>
    </source>
</evidence>
<organism evidence="1 2">
    <name type="scientific">Camellia lanceoleosa</name>
    <dbReference type="NCBI Taxonomy" id="1840588"/>
    <lineage>
        <taxon>Eukaryota</taxon>
        <taxon>Viridiplantae</taxon>
        <taxon>Streptophyta</taxon>
        <taxon>Embryophyta</taxon>
        <taxon>Tracheophyta</taxon>
        <taxon>Spermatophyta</taxon>
        <taxon>Magnoliopsida</taxon>
        <taxon>eudicotyledons</taxon>
        <taxon>Gunneridae</taxon>
        <taxon>Pentapetalae</taxon>
        <taxon>asterids</taxon>
        <taxon>Ericales</taxon>
        <taxon>Theaceae</taxon>
        <taxon>Camellia</taxon>
    </lineage>
</organism>
<keyword evidence="2" id="KW-1185">Reference proteome</keyword>
<proteinExistence type="predicted"/>
<dbReference type="EMBL" id="CM045765">
    <property type="protein sequence ID" value="KAI8001706.1"/>
    <property type="molecule type" value="Genomic_DNA"/>
</dbReference>
<name>A0ACC0GQE4_9ERIC</name>
<reference evidence="1 2" key="1">
    <citation type="journal article" date="2022" name="Plant J.">
        <title>Chromosome-level genome of Camellia lanceoleosa provides a valuable resource for understanding genome evolution and self-incompatibility.</title>
        <authorList>
            <person name="Gong W."/>
            <person name="Xiao S."/>
            <person name="Wang L."/>
            <person name="Liao Z."/>
            <person name="Chang Y."/>
            <person name="Mo W."/>
            <person name="Hu G."/>
            <person name="Li W."/>
            <person name="Zhao G."/>
            <person name="Zhu H."/>
            <person name="Hu X."/>
            <person name="Ji K."/>
            <person name="Xiang X."/>
            <person name="Song Q."/>
            <person name="Yuan D."/>
            <person name="Jin S."/>
            <person name="Zhang L."/>
        </authorList>
    </citation>
    <scope>NUCLEOTIDE SEQUENCE [LARGE SCALE GENOMIC DNA]</scope>
    <source>
        <strain evidence="1">SQ_2022a</strain>
    </source>
</reference>
<dbReference type="Proteomes" id="UP001060215">
    <property type="component" value="Chromosome 8"/>
</dbReference>
<protein>
    <submittedName>
        <fullName evidence="1">Cysteine-rich repeat secretory protein 55</fullName>
    </submittedName>
</protein>
<evidence type="ECO:0000313" key="2">
    <source>
        <dbReference type="Proteomes" id="UP001060215"/>
    </source>
</evidence>
<accession>A0ACC0GQE4</accession>
<sequence>MKTSQSKRSKFLILAVSIFLLSCTHSNGDINESKGYQFSDNTALSDKFKSNLNNVFNSLSSNVAANGFYKSTFGKNSDKVYGLAQCRADISPANCTNCINESINVALQNISNSNSVEVWFTWCFLRYSNESFFGVWEKGSMGVTTDTGFDDAAVVPKGVAFMSGIASMAPNKPRMVEMSVLDVGQSGKRYGMAQCRRDLSRSDCGKCLDDQLMSFTYSVEDKRGWEIYGMSCSMWYHDFQFYSNISITASAGGGKLCHGITAVSMTILSFILTFLLAFRDL</sequence>
<comment type="caution">
    <text evidence="1">The sequence shown here is derived from an EMBL/GenBank/DDBJ whole genome shotgun (WGS) entry which is preliminary data.</text>
</comment>